<evidence type="ECO:0000259" key="1">
    <source>
        <dbReference type="Pfam" id="PF18962"/>
    </source>
</evidence>
<dbReference type="EMBL" id="CP059732">
    <property type="protein sequence ID" value="QMW05443.1"/>
    <property type="molecule type" value="Genomic_DNA"/>
</dbReference>
<evidence type="ECO:0000313" key="2">
    <source>
        <dbReference type="EMBL" id="QMW05443.1"/>
    </source>
</evidence>
<dbReference type="AlphaFoldDB" id="A0A7G5H2V1"/>
<feature type="domain" description="Secretion system C-terminal sorting" evidence="1">
    <location>
        <begin position="444"/>
        <end position="516"/>
    </location>
</feature>
<reference evidence="2 3" key="1">
    <citation type="submission" date="2020-07" db="EMBL/GenBank/DDBJ databases">
        <title>Spirosoma foliorum sp. nov., isolated from the leaves on the Nejang mountain Korea, Republic of.</title>
        <authorList>
            <person name="Ho H."/>
            <person name="Lee Y.-J."/>
            <person name="Nurcahyanto D.-A."/>
            <person name="Kim S.-G."/>
        </authorList>
    </citation>
    <scope>NUCLEOTIDE SEQUENCE [LARGE SCALE GENOMIC DNA]</scope>
    <source>
        <strain evidence="2 3">PL0136</strain>
    </source>
</reference>
<dbReference type="KEGG" id="sfol:H3H32_11400"/>
<dbReference type="NCBIfam" id="TIGR04183">
    <property type="entry name" value="Por_Secre_tail"/>
    <property type="match status" value="1"/>
</dbReference>
<name>A0A7G5H2V1_9BACT</name>
<dbReference type="Pfam" id="PF18962">
    <property type="entry name" value="Por_Secre_tail"/>
    <property type="match status" value="1"/>
</dbReference>
<protein>
    <submittedName>
        <fullName evidence="2">T9SS type A sorting domain-containing protein</fullName>
    </submittedName>
</protein>
<dbReference type="SUPFAM" id="SSF82171">
    <property type="entry name" value="DPP6 N-terminal domain-like"/>
    <property type="match status" value="1"/>
</dbReference>
<gene>
    <name evidence="2" type="ORF">H3H32_11400</name>
</gene>
<keyword evidence="3" id="KW-1185">Reference proteome</keyword>
<evidence type="ECO:0000313" key="3">
    <source>
        <dbReference type="Proteomes" id="UP000515369"/>
    </source>
</evidence>
<accession>A0A7G5H2V1</accession>
<proteinExistence type="predicted"/>
<dbReference type="RefSeq" id="WP_182462825.1">
    <property type="nucleotide sequence ID" value="NZ_CP059732.1"/>
</dbReference>
<sequence length="518" mass="57713">MSTIRFILFFIPFSYIPFHTQAQKEATNWFFGEKAGLIFSSGTPVAVNNDYWYTYNACATQSDPKTGELMFYTNSEQVWDKTGQIMLDGTGLNGNSTITQACLIIPNPGDEHQYYILTLANLSLYNTYDNTLSYSLVDMRLSDRRGNIVLSQKNQFIDSGLSEKLTAIPHKNGHDFWIITHQWDGNIFLIYLLTASGLKKVNEIPIGSDYTFSYSNSSNIGYMQASPNGTKLACAVFKTAQNEPSSHPLDLFDFDNQSGLLSNYLNLGLLSRQYGVCFSPDNTKLYVTHQTITSDSLHIDYVRQYDLGAGHNQAIINSGMSVLVGNSSTNIPEVKIIKPTTSTNATFYAFSIQNAPNGKIYGTTFGGFCKVEDCGEEHPHRFIVINRPNAKGFECDIQLQTIDLRQGSITNAAGLPNFLQSVFNNLQPTPDSPITACPNVSISVYPNPVQTDFYVDYKGNCFLPYRLRLVSLQGKILLETTIQSPYSPAISMGNLSTGEYFIELLTNPKRVVVKIIKQ</sequence>
<organism evidence="2 3">
    <name type="scientific">Spirosoma foliorum</name>
    <dbReference type="NCBI Taxonomy" id="2710596"/>
    <lineage>
        <taxon>Bacteria</taxon>
        <taxon>Pseudomonadati</taxon>
        <taxon>Bacteroidota</taxon>
        <taxon>Cytophagia</taxon>
        <taxon>Cytophagales</taxon>
        <taxon>Cytophagaceae</taxon>
        <taxon>Spirosoma</taxon>
    </lineage>
</organism>
<dbReference type="InterPro" id="IPR026444">
    <property type="entry name" value="Secre_tail"/>
</dbReference>
<dbReference type="Proteomes" id="UP000515369">
    <property type="component" value="Chromosome"/>
</dbReference>